<dbReference type="AlphaFoldDB" id="A0A5J6Z983"/>
<name>A0A5J6Z983_9CORY</name>
<accession>A0A5J6Z983</accession>
<dbReference type="Proteomes" id="UP000326711">
    <property type="component" value="Chromosome"/>
</dbReference>
<evidence type="ECO:0000256" key="1">
    <source>
        <dbReference type="SAM" id="MobiDB-lite"/>
    </source>
</evidence>
<gene>
    <name evidence="2" type="ORF">CUROG_07135</name>
</gene>
<feature type="region of interest" description="Disordered" evidence="1">
    <location>
        <begin position="1"/>
        <end position="23"/>
    </location>
</feature>
<protein>
    <submittedName>
        <fullName evidence="2">Uncharacterized protein</fullName>
    </submittedName>
</protein>
<proteinExistence type="predicted"/>
<dbReference type="EMBL" id="CP045032">
    <property type="protein sequence ID" value="QFQ02782.1"/>
    <property type="molecule type" value="Genomic_DNA"/>
</dbReference>
<sequence>MALDKSRGTPGTAENGSMRHEDREVLRQRHEAFVRALVTDGPDGLEGLCSTHVRAARMALFSKRMRGLRRHCPGLIENVWATPEHMR</sequence>
<reference evidence="3" key="1">
    <citation type="submission" date="2019-10" db="EMBL/GenBank/DDBJ databases">
        <title>Complete genome sequence of Corynebacterium urogenitalis DSM 108747, isolated from the genital tract of a cow.</title>
        <authorList>
            <person name="Ruckert C."/>
            <person name="Ballas P."/>
            <person name="Wagener K."/>
            <person name="Drillich M."/>
            <person name="Kaempfer P."/>
            <person name="Busse H.-J."/>
            <person name="Ehling-Schulz M."/>
        </authorList>
    </citation>
    <scope>NUCLEOTIDE SEQUENCE [LARGE SCALE GENOMIC DNA]</scope>
    <source>
        <strain evidence="3">LMM 1652</strain>
    </source>
</reference>
<evidence type="ECO:0000313" key="3">
    <source>
        <dbReference type="Proteomes" id="UP000326711"/>
    </source>
</evidence>
<dbReference type="KEGG" id="cuo:CUROG_07135"/>
<keyword evidence="3" id="KW-1185">Reference proteome</keyword>
<evidence type="ECO:0000313" key="2">
    <source>
        <dbReference type="EMBL" id="QFQ02782.1"/>
    </source>
</evidence>
<organism evidence="2 3">
    <name type="scientific">Corynebacterium urogenitale</name>
    <dbReference type="NCBI Taxonomy" id="2487892"/>
    <lineage>
        <taxon>Bacteria</taxon>
        <taxon>Bacillati</taxon>
        <taxon>Actinomycetota</taxon>
        <taxon>Actinomycetes</taxon>
        <taxon>Mycobacteriales</taxon>
        <taxon>Corynebacteriaceae</taxon>
        <taxon>Corynebacterium</taxon>
    </lineage>
</organism>